<dbReference type="AlphaFoldDB" id="A0A1D8TM06"/>
<gene>
    <name evidence="1" type="ORF">BJP34_03755</name>
</gene>
<dbReference type="STRING" id="1458985.BJP34_03755"/>
<proteinExistence type="predicted"/>
<name>A0A1D8TM06_9CYAN</name>
<accession>A0A1D8TM06</accession>
<protein>
    <submittedName>
        <fullName evidence="1">Uncharacterized protein</fullName>
    </submittedName>
</protein>
<evidence type="ECO:0000313" key="2">
    <source>
        <dbReference type="Proteomes" id="UP000177870"/>
    </source>
</evidence>
<dbReference type="EMBL" id="CP017599">
    <property type="protein sequence ID" value="AOW98677.1"/>
    <property type="molecule type" value="Genomic_DNA"/>
</dbReference>
<reference evidence="2" key="1">
    <citation type="submission" date="2016-10" db="EMBL/GenBank/DDBJ databases">
        <title>Comparative genomics uncovers the prolific and rare metabolic potential of the cyanobacterial genus Moorea.</title>
        <authorList>
            <person name="Leao T."/>
            <person name="Castelao G."/>
            <person name="Korobeynikov A."/>
            <person name="Monroe E.A."/>
            <person name="Podell S."/>
            <person name="Glukhov E."/>
            <person name="Allen E."/>
            <person name="Gerwick W.H."/>
            <person name="Gerwick L."/>
        </authorList>
    </citation>
    <scope>NUCLEOTIDE SEQUENCE [LARGE SCALE GENOMIC DNA]</scope>
    <source>
        <strain evidence="2">PAL-8-15-08-1</strain>
    </source>
</reference>
<dbReference type="KEGG" id="mpro:BJP34_03755"/>
<sequence length="62" mass="6961">MWGDGEIGRWGDGEIFIRPLAKINLKSKSIPFACMPCQHPRFMRLMQEVLSKGVQRSGDGAI</sequence>
<dbReference type="Proteomes" id="UP000177870">
    <property type="component" value="Chromosome"/>
</dbReference>
<organism evidence="1 2">
    <name type="scientific">Moorena producens PAL-8-15-08-1</name>
    <dbReference type="NCBI Taxonomy" id="1458985"/>
    <lineage>
        <taxon>Bacteria</taxon>
        <taxon>Bacillati</taxon>
        <taxon>Cyanobacteriota</taxon>
        <taxon>Cyanophyceae</taxon>
        <taxon>Coleofasciculales</taxon>
        <taxon>Coleofasciculaceae</taxon>
        <taxon>Moorena</taxon>
    </lineage>
</organism>
<evidence type="ECO:0000313" key="1">
    <source>
        <dbReference type="EMBL" id="AOW98677.1"/>
    </source>
</evidence>